<dbReference type="PANTHER" id="PTHR30535">
    <property type="entry name" value="VITAMIN B12-BINDING PROTEIN"/>
    <property type="match status" value="1"/>
</dbReference>
<evidence type="ECO:0000313" key="5">
    <source>
        <dbReference type="Proteomes" id="UP000320404"/>
    </source>
</evidence>
<dbReference type="Proteomes" id="UP000320404">
    <property type="component" value="Unassembled WGS sequence"/>
</dbReference>
<dbReference type="NCBIfam" id="NF038402">
    <property type="entry name" value="TroA_like"/>
    <property type="match status" value="1"/>
</dbReference>
<feature type="signal peptide" evidence="2">
    <location>
        <begin position="1"/>
        <end position="26"/>
    </location>
</feature>
<reference evidence="4 5" key="1">
    <citation type="submission" date="2019-02" db="EMBL/GenBank/DDBJ databases">
        <title>Prokaryotic population dynamics and viral predation in marine succession experiment using metagenomics: the confinement effect.</title>
        <authorList>
            <person name="Haro-Moreno J.M."/>
            <person name="Rodriguez-Valera F."/>
            <person name="Lopez-Perez M."/>
        </authorList>
    </citation>
    <scope>NUCLEOTIDE SEQUENCE [LARGE SCALE GENOMIC DNA]</scope>
    <source>
        <strain evidence="4">MED-G158</strain>
    </source>
</reference>
<comment type="caution">
    <text evidence="4">The sequence shown here is derived from an EMBL/GenBank/DDBJ whole genome shotgun (WGS) entry which is preliminary data.</text>
</comment>
<dbReference type="Pfam" id="PF01497">
    <property type="entry name" value="Peripla_BP_2"/>
    <property type="match status" value="1"/>
</dbReference>
<sequence>MKKQLGFLLCTLVIGAIVQTKSSAQANNPAAIEVIDDEGSVITLNQPAERLISLAPSLTEIIYAAGAGNKLVGVVEFSDYPTAATQLPIVGRHDLLDLETILSLAPDLIIAWQTGNPRASINRLRDLGITVYVAEPKDLRTVADHLDNVGVLTGTSPVAAAASEAFRRALRTLNETYARRTPVATFYQVWDQPLISAGGNELINDIITLCGGRNVFADISMVAPKVSVEAVLARNPDVIIASGMDAERPEWLDRWRNWHSLTAVTNDSLYFIPPDLLQRHTPRALLGARQLCEFIDSARTRP</sequence>
<dbReference type="Gene3D" id="3.40.50.1980">
    <property type="entry name" value="Nitrogenase molybdenum iron protein domain"/>
    <property type="match status" value="2"/>
</dbReference>
<name>A0A520S418_9GAMM</name>
<dbReference type="AlphaFoldDB" id="A0A520S418"/>
<feature type="domain" description="Fe/B12 periplasmic-binding" evidence="3">
    <location>
        <begin position="50"/>
        <end position="299"/>
    </location>
</feature>
<evidence type="ECO:0000256" key="1">
    <source>
        <dbReference type="ARBA" id="ARBA00022729"/>
    </source>
</evidence>
<dbReference type="PANTHER" id="PTHR30535:SF34">
    <property type="entry name" value="MOLYBDATE-BINDING PROTEIN MOLA"/>
    <property type="match status" value="1"/>
</dbReference>
<keyword evidence="1 2" id="KW-0732">Signal</keyword>
<accession>A0A520S418</accession>
<dbReference type="PROSITE" id="PS50983">
    <property type="entry name" value="FE_B12_PBP"/>
    <property type="match status" value="1"/>
</dbReference>
<organism evidence="4 5">
    <name type="scientific">OM182 bacterium</name>
    <dbReference type="NCBI Taxonomy" id="2510334"/>
    <lineage>
        <taxon>Bacteria</taxon>
        <taxon>Pseudomonadati</taxon>
        <taxon>Pseudomonadota</taxon>
        <taxon>Gammaproteobacteria</taxon>
        <taxon>OMG group</taxon>
        <taxon>OM182 clade</taxon>
    </lineage>
</organism>
<evidence type="ECO:0000313" key="4">
    <source>
        <dbReference type="EMBL" id="RZO77176.1"/>
    </source>
</evidence>
<gene>
    <name evidence="4" type="ORF">EVA69_02125</name>
</gene>
<dbReference type="InterPro" id="IPR050902">
    <property type="entry name" value="ABC_Transporter_SBP"/>
</dbReference>
<evidence type="ECO:0000256" key="2">
    <source>
        <dbReference type="SAM" id="SignalP"/>
    </source>
</evidence>
<dbReference type="SUPFAM" id="SSF53807">
    <property type="entry name" value="Helical backbone' metal receptor"/>
    <property type="match status" value="1"/>
</dbReference>
<evidence type="ECO:0000259" key="3">
    <source>
        <dbReference type="PROSITE" id="PS50983"/>
    </source>
</evidence>
<dbReference type="CDD" id="cd01144">
    <property type="entry name" value="BtuF"/>
    <property type="match status" value="1"/>
</dbReference>
<proteinExistence type="predicted"/>
<dbReference type="InterPro" id="IPR002491">
    <property type="entry name" value="ABC_transptr_periplasmic_BD"/>
</dbReference>
<dbReference type="InterPro" id="IPR054828">
    <property type="entry name" value="Vit_B12_bind_prot"/>
</dbReference>
<feature type="chain" id="PRO_5022038126" evidence="2">
    <location>
        <begin position="27"/>
        <end position="302"/>
    </location>
</feature>
<dbReference type="EMBL" id="SHAH01000018">
    <property type="protein sequence ID" value="RZO77176.1"/>
    <property type="molecule type" value="Genomic_DNA"/>
</dbReference>
<protein>
    <submittedName>
        <fullName evidence="4">Cobalamin-binding protein</fullName>
    </submittedName>
</protein>
<dbReference type="GO" id="GO:0071281">
    <property type="term" value="P:cellular response to iron ion"/>
    <property type="evidence" value="ECO:0007669"/>
    <property type="project" value="TreeGrafter"/>
</dbReference>